<sequence length="318" mass="36810">MESSSDENQATPSLNSPEEEINLYFTLKKTIAMKVKKTEKIEKLKLRIHAKVEEEILEDLPELFYAGQQLENGLTVMDYGIPNNSVIHNDSGVMKLYFKTPSNEKTFELKANRSDTIENIKFIIEVREGIPVHEYDIYYGGKLIESYITLDVLNINNEDTLQMISVPKEMQEIFVQTPTSTVKLEVRRAHTVLDVKKMVESMRICIPSEDCELFRGGEQLQNLKTLAYYDIKENEVLQIIRHVKHSIFVKLLNGRYIILEVAKFDTVRDVKDKLFREIGQAPDSQRLVFKRQQLEDDRNLASYKIVNESIVNLTDLGM</sequence>
<dbReference type="SUPFAM" id="SSF54236">
    <property type="entry name" value="Ubiquitin-like"/>
    <property type="match status" value="4"/>
</dbReference>
<dbReference type="Gene3D" id="3.10.20.90">
    <property type="entry name" value="Phosphatidylinositol 3-kinase Catalytic Subunit, Chain A, domain 1"/>
    <property type="match status" value="4"/>
</dbReference>
<evidence type="ECO:0000313" key="3">
    <source>
        <dbReference type="EMBL" id="KAK9182923.1"/>
    </source>
</evidence>
<organism evidence="3 4">
    <name type="scientific">Citrus x changshan-huyou</name>
    <dbReference type="NCBI Taxonomy" id="2935761"/>
    <lineage>
        <taxon>Eukaryota</taxon>
        <taxon>Viridiplantae</taxon>
        <taxon>Streptophyta</taxon>
        <taxon>Embryophyta</taxon>
        <taxon>Tracheophyta</taxon>
        <taxon>Spermatophyta</taxon>
        <taxon>Magnoliopsida</taxon>
        <taxon>eudicotyledons</taxon>
        <taxon>Gunneridae</taxon>
        <taxon>Pentapetalae</taxon>
        <taxon>rosids</taxon>
        <taxon>malvids</taxon>
        <taxon>Sapindales</taxon>
        <taxon>Rutaceae</taxon>
        <taxon>Aurantioideae</taxon>
        <taxon>Citrus</taxon>
    </lineage>
</organism>
<evidence type="ECO:0000256" key="1">
    <source>
        <dbReference type="ARBA" id="ARBA00022499"/>
    </source>
</evidence>
<comment type="caution">
    <text evidence="3">The sequence shown here is derived from an EMBL/GenBank/DDBJ whole genome shotgun (WGS) entry which is preliminary data.</text>
</comment>
<name>A0AAP0LTQ5_9ROSI</name>
<dbReference type="EMBL" id="JBCGBO010000024">
    <property type="protein sequence ID" value="KAK9182923.1"/>
    <property type="molecule type" value="Genomic_DNA"/>
</dbReference>
<feature type="domain" description="Ubiquitin-like" evidence="2">
    <location>
        <begin position="19"/>
        <end position="88"/>
    </location>
</feature>
<dbReference type="InterPro" id="IPR050158">
    <property type="entry name" value="Ubiquitin_ubiquitin-like"/>
</dbReference>
<gene>
    <name evidence="3" type="ORF">WN944_026071</name>
</gene>
<dbReference type="InterPro" id="IPR029071">
    <property type="entry name" value="Ubiquitin-like_domsf"/>
</dbReference>
<keyword evidence="4" id="KW-1185">Reference proteome</keyword>
<dbReference type="AlphaFoldDB" id="A0AAP0LTQ5"/>
<feature type="domain" description="Ubiquitin-like" evidence="2">
    <location>
        <begin position="94"/>
        <end position="164"/>
    </location>
</feature>
<dbReference type="PRINTS" id="PR00348">
    <property type="entry name" value="UBIQUITIN"/>
</dbReference>
<reference evidence="3 4" key="1">
    <citation type="submission" date="2024-05" db="EMBL/GenBank/DDBJ databases">
        <title>Haplotype-resolved chromosome-level genome assembly of Huyou (Citrus changshanensis).</title>
        <authorList>
            <person name="Miao C."/>
            <person name="Chen W."/>
            <person name="Wu Y."/>
            <person name="Wang L."/>
            <person name="Zhao S."/>
            <person name="Grierson D."/>
            <person name="Xu C."/>
            <person name="Chen K."/>
        </authorList>
    </citation>
    <scope>NUCLEOTIDE SEQUENCE [LARGE SCALE GENOMIC DNA]</scope>
    <source>
        <strain evidence="3">01-14</strain>
        <tissue evidence="3">Leaf</tissue>
    </source>
</reference>
<dbReference type="Pfam" id="PF00240">
    <property type="entry name" value="ubiquitin"/>
    <property type="match status" value="4"/>
</dbReference>
<dbReference type="GO" id="GO:0003729">
    <property type="term" value="F:mRNA binding"/>
    <property type="evidence" value="ECO:0007669"/>
    <property type="project" value="UniProtKB-ARBA"/>
</dbReference>
<dbReference type="SMART" id="SM00213">
    <property type="entry name" value="UBQ"/>
    <property type="match status" value="4"/>
</dbReference>
<dbReference type="InterPro" id="IPR019956">
    <property type="entry name" value="Ubiquitin_dom"/>
</dbReference>
<dbReference type="CDD" id="cd17039">
    <property type="entry name" value="Ubl_ubiquitin_like"/>
    <property type="match status" value="2"/>
</dbReference>
<evidence type="ECO:0000259" key="2">
    <source>
        <dbReference type="PROSITE" id="PS50053"/>
    </source>
</evidence>
<dbReference type="InterPro" id="IPR000626">
    <property type="entry name" value="Ubiquitin-like_dom"/>
</dbReference>
<feature type="domain" description="Ubiquitin-like" evidence="2">
    <location>
        <begin position="171"/>
        <end position="240"/>
    </location>
</feature>
<dbReference type="SMR" id="A0AAP0LTQ5"/>
<dbReference type="PANTHER" id="PTHR10666">
    <property type="entry name" value="UBIQUITIN"/>
    <property type="match status" value="1"/>
</dbReference>
<feature type="domain" description="Ubiquitin-like" evidence="2">
    <location>
        <begin position="245"/>
        <end position="313"/>
    </location>
</feature>
<protein>
    <recommendedName>
        <fullName evidence="2">Ubiquitin-like domain-containing protein</fullName>
    </recommendedName>
</protein>
<accession>A0AAP0LTQ5</accession>
<evidence type="ECO:0000313" key="4">
    <source>
        <dbReference type="Proteomes" id="UP001428341"/>
    </source>
</evidence>
<proteinExistence type="predicted"/>
<keyword evidence="1" id="KW-1017">Isopeptide bond</keyword>
<dbReference type="PROSITE" id="PS50053">
    <property type="entry name" value="UBIQUITIN_2"/>
    <property type="match status" value="4"/>
</dbReference>
<dbReference type="Proteomes" id="UP001428341">
    <property type="component" value="Unassembled WGS sequence"/>
</dbReference>